<name>A0ABP9FVH1_9SPHI</name>
<dbReference type="Gene3D" id="2.60.40.10">
    <property type="entry name" value="Immunoglobulins"/>
    <property type="match status" value="1"/>
</dbReference>
<dbReference type="InterPro" id="IPR036116">
    <property type="entry name" value="FN3_sf"/>
</dbReference>
<keyword evidence="3" id="KW-0645">Protease</keyword>
<dbReference type="SUPFAM" id="SSF49265">
    <property type="entry name" value="Fibronectin type III"/>
    <property type="match status" value="1"/>
</dbReference>
<organism evidence="6 7">
    <name type="scientific">Mucilaginibacter defluvii</name>
    <dbReference type="NCBI Taxonomy" id="1196019"/>
    <lineage>
        <taxon>Bacteria</taxon>
        <taxon>Pseudomonadati</taxon>
        <taxon>Bacteroidota</taxon>
        <taxon>Sphingobacteriia</taxon>
        <taxon>Sphingobacteriales</taxon>
        <taxon>Sphingobacteriaceae</taxon>
        <taxon>Mucilaginibacter</taxon>
    </lineage>
</organism>
<comment type="caution">
    <text evidence="6">The sequence shown here is derived from an EMBL/GenBank/DDBJ whole genome shotgun (WGS) entry which is preliminary data.</text>
</comment>
<reference evidence="7" key="1">
    <citation type="journal article" date="2019" name="Int. J. Syst. Evol. Microbiol.">
        <title>The Global Catalogue of Microorganisms (GCM) 10K type strain sequencing project: providing services to taxonomists for standard genome sequencing and annotation.</title>
        <authorList>
            <consortium name="The Broad Institute Genomics Platform"/>
            <consortium name="The Broad Institute Genome Sequencing Center for Infectious Disease"/>
            <person name="Wu L."/>
            <person name="Ma J."/>
        </authorList>
    </citation>
    <scope>NUCLEOTIDE SEQUENCE [LARGE SCALE GENOMIC DNA]</scope>
    <source>
        <strain evidence="7">JCM 18283</strain>
    </source>
</reference>
<keyword evidence="3" id="KW-0378">Hydrolase</keyword>
<evidence type="ECO:0000256" key="2">
    <source>
        <dbReference type="ARBA" id="ARBA00022525"/>
    </source>
</evidence>
<dbReference type="Gene3D" id="3.40.630.10">
    <property type="entry name" value="Zn peptidases"/>
    <property type="match status" value="1"/>
</dbReference>
<comment type="subcellular location">
    <subcellularLocation>
        <location evidence="1">Secreted</location>
    </subcellularLocation>
</comment>
<dbReference type="InterPro" id="IPR013783">
    <property type="entry name" value="Ig-like_fold"/>
</dbReference>
<dbReference type="EMBL" id="BAABJI010000002">
    <property type="protein sequence ID" value="GAA4918098.1"/>
    <property type="molecule type" value="Genomic_DNA"/>
</dbReference>
<gene>
    <name evidence="6" type="ORF">GCM10023313_22170</name>
</gene>
<dbReference type="Proteomes" id="UP001501436">
    <property type="component" value="Unassembled WGS sequence"/>
</dbReference>
<sequence>MKKCLLIVIAACTVNRMYAQSPVIIQRDAEIASMVSEVSADSMKNNIVRLVSFGTRNTLSSTTNPQRGIGAARNWILSRFKSFTAASGGRFTVAFDTSTYKPDGKRIDSTVVLTNVVGALKGTDPNDHRIFVISGHMDNMRSSVMDRTGIAPGANDDGSGTAAVMECARIMSRHKFPATIIFVAVCGEEQGLLGAGFMAANAKRNKWHIEAVLNNDIMGSNNSNETNIINNTRVRVFSEGLPAFELNEQKAAAIRAMGLENDGPSRQLARYVKEVGERYVDNLEVVMIYRPDRFLRGGDHLPYQQQGYAAVRITEMNENFNHQHQDVRVENGVQYGDLPEFMDYEYLRKNTAMNLSNLANLAKSPQAPQDVNIAVVALSNSTELSWRAPAGKVAGYYILMRETTSPVWQKKIFTADTKIKLPYSKDNYFFAVQSVSAAGNEGLPVVPTVSRKR</sequence>
<protein>
    <submittedName>
        <fullName evidence="6">M20/M25/M40 family metallo-hydrolase</fullName>
    </submittedName>
</protein>
<evidence type="ECO:0000259" key="5">
    <source>
        <dbReference type="PROSITE" id="PS50853"/>
    </source>
</evidence>
<dbReference type="InterPro" id="IPR003961">
    <property type="entry name" value="FN3_dom"/>
</dbReference>
<dbReference type="PROSITE" id="PS50853">
    <property type="entry name" value="FN3"/>
    <property type="match status" value="1"/>
</dbReference>
<keyword evidence="4" id="KW-0732">Signal</keyword>
<dbReference type="InterPro" id="IPR007484">
    <property type="entry name" value="Peptidase_M28"/>
</dbReference>
<feature type="signal peptide" evidence="4">
    <location>
        <begin position="1"/>
        <end position="19"/>
    </location>
</feature>
<dbReference type="PANTHER" id="PTHR12147">
    <property type="entry name" value="METALLOPEPTIDASE M28 FAMILY MEMBER"/>
    <property type="match status" value="1"/>
</dbReference>
<evidence type="ECO:0000313" key="6">
    <source>
        <dbReference type="EMBL" id="GAA4918098.1"/>
    </source>
</evidence>
<feature type="chain" id="PRO_5047124805" evidence="4">
    <location>
        <begin position="20"/>
        <end position="453"/>
    </location>
</feature>
<evidence type="ECO:0000256" key="3">
    <source>
        <dbReference type="ARBA" id="ARBA00023049"/>
    </source>
</evidence>
<evidence type="ECO:0000256" key="1">
    <source>
        <dbReference type="ARBA" id="ARBA00004613"/>
    </source>
</evidence>
<evidence type="ECO:0000313" key="7">
    <source>
        <dbReference type="Proteomes" id="UP001501436"/>
    </source>
</evidence>
<dbReference type="Pfam" id="PF04389">
    <property type="entry name" value="Peptidase_M28"/>
    <property type="match status" value="1"/>
</dbReference>
<proteinExistence type="predicted"/>
<accession>A0ABP9FVH1</accession>
<keyword evidence="7" id="KW-1185">Reference proteome</keyword>
<dbReference type="RefSeq" id="WP_345331267.1">
    <property type="nucleotide sequence ID" value="NZ_BAABJI010000002.1"/>
</dbReference>
<dbReference type="CDD" id="cd00063">
    <property type="entry name" value="FN3"/>
    <property type="match status" value="1"/>
</dbReference>
<keyword evidence="2" id="KW-0964">Secreted</keyword>
<dbReference type="InterPro" id="IPR045175">
    <property type="entry name" value="M28_fam"/>
</dbReference>
<dbReference type="SUPFAM" id="SSF53187">
    <property type="entry name" value="Zn-dependent exopeptidases"/>
    <property type="match status" value="1"/>
</dbReference>
<dbReference type="PANTHER" id="PTHR12147:SF26">
    <property type="entry name" value="PEPTIDASE M28 DOMAIN-CONTAINING PROTEIN"/>
    <property type="match status" value="1"/>
</dbReference>
<evidence type="ECO:0000256" key="4">
    <source>
        <dbReference type="SAM" id="SignalP"/>
    </source>
</evidence>
<keyword evidence="3" id="KW-0482">Metalloprotease</keyword>
<feature type="domain" description="Fibronectin type-III" evidence="5">
    <location>
        <begin position="367"/>
        <end position="453"/>
    </location>
</feature>